<gene>
    <name evidence="3" type="ORF">FALBO_10550</name>
</gene>
<organism evidence="3 4">
    <name type="scientific">Fusarium albosuccineum</name>
    <dbReference type="NCBI Taxonomy" id="1237068"/>
    <lineage>
        <taxon>Eukaryota</taxon>
        <taxon>Fungi</taxon>
        <taxon>Dikarya</taxon>
        <taxon>Ascomycota</taxon>
        <taxon>Pezizomycotina</taxon>
        <taxon>Sordariomycetes</taxon>
        <taxon>Hypocreomycetidae</taxon>
        <taxon>Hypocreales</taxon>
        <taxon>Nectriaceae</taxon>
        <taxon>Fusarium</taxon>
        <taxon>Fusarium decemcellulare species complex</taxon>
    </lineage>
</organism>
<feature type="compositionally biased region" description="Low complexity" evidence="1">
    <location>
        <begin position="11"/>
        <end position="21"/>
    </location>
</feature>
<name>A0A8H4P4Y5_9HYPO</name>
<dbReference type="Pfam" id="PF08241">
    <property type="entry name" value="Methyltransf_11"/>
    <property type="match status" value="1"/>
</dbReference>
<dbReference type="EMBL" id="JAADYS010001501">
    <property type="protein sequence ID" value="KAF4462629.1"/>
    <property type="molecule type" value="Genomic_DNA"/>
</dbReference>
<evidence type="ECO:0000313" key="4">
    <source>
        <dbReference type="Proteomes" id="UP000554235"/>
    </source>
</evidence>
<dbReference type="CDD" id="cd02440">
    <property type="entry name" value="AdoMet_MTases"/>
    <property type="match status" value="1"/>
</dbReference>
<reference evidence="3 4" key="1">
    <citation type="submission" date="2020-01" db="EMBL/GenBank/DDBJ databases">
        <title>Identification and distribution of gene clusters putatively required for synthesis of sphingolipid metabolism inhibitors in phylogenetically diverse species of the filamentous fungus Fusarium.</title>
        <authorList>
            <person name="Kim H.-S."/>
            <person name="Busman M."/>
            <person name="Brown D.W."/>
            <person name="Divon H."/>
            <person name="Uhlig S."/>
            <person name="Proctor R.H."/>
        </authorList>
    </citation>
    <scope>NUCLEOTIDE SEQUENCE [LARGE SCALE GENOMIC DNA]</scope>
    <source>
        <strain evidence="3 4">NRRL 20459</strain>
    </source>
</reference>
<dbReference type="PANTHER" id="PTHR44942:SF10">
    <property type="entry name" value="METHYLTRANSFERASE TYPE 11 DOMAIN-CONTAINING PROTEIN"/>
    <property type="match status" value="1"/>
</dbReference>
<dbReference type="InterPro" id="IPR029063">
    <property type="entry name" value="SAM-dependent_MTases_sf"/>
</dbReference>
<protein>
    <submittedName>
        <fullName evidence="3">Trans-aconitate 3-methyltransferase</fullName>
    </submittedName>
</protein>
<proteinExistence type="predicted"/>
<dbReference type="InterPro" id="IPR051052">
    <property type="entry name" value="Diverse_substrate_MTase"/>
</dbReference>
<accession>A0A8H4P4Y5</accession>
<dbReference type="GO" id="GO:0032259">
    <property type="term" value="P:methylation"/>
    <property type="evidence" value="ECO:0007669"/>
    <property type="project" value="UniProtKB-KW"/>
</dbReference>
<dbReference type="Proteomes" id="UP000554235">
    <property type="component" value="Unassembled WGS sequence"/>
</dbReference>
<evidence type="ECO:0000259" key="2">
    <source>
        <dbReference type="Pfam" id="PF08241"/>
    </source>
</evidence>
<evidence type="ECO:0000313" key="3">
    <source>
        <dbReference type="EMBL" id="KAF4462629.1"/>
    </source>
</evidence>
<dbReference type="Gene3D" id="3.40.50.150">
    <property type="entry name" value="Vaccinia Virus protein VP39"/>
    <property type="match status" value="1"/>
</dbReference>
<keyword evidence="3" id="KW-0808">Transferase</keyword>
<dbReference type="InterPro" id="IPR013216">
    <property type="entry name" value="Methyltransf_11"/>
</dbReference>
<dbReference type="OrthoDB" id="10027013at2759"/>
<evidence type="ECO:0000256" key="1">
    <source>
        <dbReference type="SAM" id="MobiDB-lite"/>
    </source>
</evidence>
<dbReference type="AlphaFoldDB" id="A0A8H4P4Y5"/>
<feature type="domain" description="Methyltransferase type 11" evidence="2">
    <location>
        <begin position="50"/>
        <end position="151"/>
    </location>
</feature>
<feature type="region of interest" description="Disordered" evidence="1">
    <location>
        <begin position="1"/>
        <end position="24"/>
    </location>
</feature>
<keyword evidence="4" id="KW-1185">Reference proteome</keyword>
<sequence length="312" mass="33940">MSDQPEVTFRSYSQQQGAAYSQHRRRYSPKLYDAITKFHESGSGQFGTLLDVGCGPGIATFTLAPKFKSAIGIDQSEGMISTARSLVGSSPESGGVRFEVSSAEALGSDLADPIQEGSVDVITAATCAHWFGMAGFWSQAAKVLKPGGTVALWTGGSIQVDESMPNHTAIQAIIDGLDDTLADYMLPGNLLTRDLYQRLPLPWTLESPVADFDQASFTRKEWRTGPGSETGFFAETDQPFNFDIMELALGTASPVTRWREAHPEAVGTEDDVIRIVRRKIEKIFEEAGVKKGEELLKGDVNGVLLLVRKKMD</sequence>
<dbReference type="PANTHER" id="PTHR44942">
    <property type="entry name" value="METHYLTRANSF_11 DOMAIN-CONTAINING PROTEIN"/>
    <property type="match status" value="1"/>
</dbReference>
<keyword evidence="3" id="KW-0489">Methyltransferase</keyword>
<dbReference type="GO" id="GO:0008757">
    <property type="term" value="F:S-adenosylmethionine-dependent methyltransferase activity"/>
    <property type="evidence" value="ECO:0007669"/>
    <property type="project" value="InterPro"/>
</dbReference>
<dbReference type="SUPFAM" id="SSF53335">
    <property type="entry name" value="S-adenosyl-L-methionine-dependent methyltransferases"/>
    <property type="match status" value="1"/>
</dbReference>
<comment type="caution">
    <text evidence="3">The sequence shown here is derived from an EMBL/GenBank/DDBJ whole genome shotgun (WGS) entry which is preliminary data.</text>
</comment>